<feature type="compositionally biased region" description="Acidic residues" evidence="1">
    <location>
        <begin position="412"/>
        <end position="426"/>
    </location>
</feature>
<dbReference type="InterPro" id="IPR045529">
    <property type="entry name" value="DUF6469"/>
</dbReference>
<dbReference type="InterPro" id="IPR027417">
    <property type="entry name" value="P-loop_NTPase"/>
</dbReference>
<feature type="compositionally biased region" description="Polar residues" evidence="1">
    <location>
        <begin position="1131"/>
        <end position="1140"/>
    </location>
</feature>
<dbReference type="Gene3D" id="3.40.50.300">
    <property type="entry name" value="P-loop containing nucleotide triphosphate hydrolases"/>
    <property type="match status" value="2"/>
</dbReference>
<reference evidence="6" key="2">
    <citation type="submission" date="2025-08" db="UniProtKB">
        <authorList>
            <consortium name="RefSeq"/>
        </authorList>
    </citation>
    <scope>IDENTIFICATION</scope>
    <source>
        <tissue evidence="6">Leaves</tissue>
    </source>
</reference>
<dbReference type="OrthoDB" id="6513042at2759"/>
<feature type="compositionally biased region" description="Basic residues" evidence="1">
    <location>
        <begin position="470"/>
        <end position="490"/>
    </location>
</feature>
<dbReference type="GeneID" id="113701234"/>
<dbReference type="PANTHER" id="PTHR10887:SF522">
    <property type="entry name" value="P-LOOP CONTAINING NUCLEOSIDE TRIPHOSPHATE HYDROLASES SUPERFAMILY PROTEIN"/>
    <property type="match status" value="1"/>
</dbReference>
<name>A0A6P6TGI0_COFAR</name>
<evidence type="ECO:0000259" key="3">
    <source>
        <dbReference type="Pfam" id="PF13087"/>
    </source>
</evidence>
<feature type="domain" description="DNA2/NAM7 helicase-like C-terminal" evidence="3">
    <location>
        <begin position="711"/>
        <end position="908"/>
    </location>
</feature>
<gene>
    <name evidence="6" type="primary">LOC113701234</name>
</gene>
<evidence type="ECO:0000313" key="6">
    <source>
        <dbReference type="RefSeq" id="XP_027077588.2"/>
    </source>
</evidence>
<dbReference type="InterPro" id="IPR047187">
    <property type="entry name" value="SF1_C_Upf1"/>
</dbReference>
<accession>A0A6P6TGI0</accession>
<dbReference type="CDD" id="cd18808">
    <property type="entry name" value="SF1_C_Upf1"/>
    <property type="match status" value="1"/>
</dbReference>
<feature type="domain" description="DNA2/NAM7 helicase helicase" evidence="2">
    <location>
        <begin position="256"/>
        <end position="703"/>
    </location>
</feature>
<dbReference type="Pfam" id="PF13087">
    <property type="entry name" value="AAA_12"/>
    <property type="match status" value="1"/>
</dbReference>
<keyword evidence="5" id="KW-1185">Reference proteome</keyword>
<dbReference type="Pfam" id="PF13086">
    <property type="entry name" value="AAA_11"/>
    <property type="match status" value="1"/>
</dbReference>
<evidence type="ECO:0000259" key="2">
    <source>
        <dbReference type="Pfam" id="PF13086"/>
    </source>
</evidence>
<dbReference type="Proteomes" id="UP001652660">
    <property type="component" value="Chromosome 7e"/>
</dbReference>
<dbReference type="RefSeq" id="XP_027077588.2">
    <property type="nucleotide sequence ID" value="XM_027221787.2"/>
</dbReference>
<organism evidence="5 6">
    <name type="scientific">Coffea arabica</name>
    <name type="common">Arabian coffee</name>
    <dbReference type="NCBI Taxonomy" id="13443"/>
    <lineage>
        <taxon>Eukaryota</taxon>
        <taxon>Viridiplantae</taxon>
        <taxon>Streptophyta</taxon>
        <taxon>Embryophyta</taxon>
        <taxon>Tracheophyta</taxon>
        <taxon>Spermatophyta</taxon>
        <taxon>Magnoliopsida</taxon>
        <taxon>eudicotyledons</taxon>
        <taxon>Gunneridae</taxon>
        <taxon>Pentapetalae</taxon>
        <taxon>asterids</taxon>
        <taxon>lamiids</taxon>
        <taxon>Gentianales</taxon>
        <taxon>Rubiaceae</taxon>
        <taxon>Ixoroideae</taxon>
        <taxon>Gardenieae complex</taxon>
        <taxon>Bertiereae - Coffeeae clade</taxon>
        <taxon>Coffeeae</taxon>
        <taxon>Coffea</taxon>
    </lineage>
</organism>
<reference evidence="5" key="1">
    <citation type="journal article" date="2025" name="Foods">
        <title>Unveiling the Microbial Signatures of Arabica Coffee Cherries: Insights into Ripeness Specific Diversity, Functional Traits, and Implications for Quality and Safety.</title>
        <authorList>
            <consortium name="RefSeq"/>
            <person name="Tenea G.N."/>
            <person name="Cifuentes V."/>
            <person name="Reyes P."/>
            <person name="Cevallos-Vallejos M."/>
        </authorList>
    </citation>
    <scope>NUCLEOTIDE SEQUENCE [LARGE SCALE GENOMIC DNA]</scope>
</reference>
<dbReference type="GO" id="GO:0004386">
    <property type="term" value="F:helicase activity"/>
    <property type="evidence" value="ECO:0007669"/>
    <property type="project" value="UniProtKB-KW"/>
</dbReference>
<dbReference type="InterPro" id="IPR041679">
    <property type="entry name" value="DNA2/NAM7-like_C"/>
</dbReference>
<dbReference type="GO" id="GO:0016787">
    <property type="term" value="F:hydrolase activity"/>
    <property type="evidence" value="ECO:0007669"/>
    <property type="project" value="UniProtKB-KW"/>
</dbReference>
<dbReference type="PANTHER" id="PTHR10887">
    <property type="entry name" value="DNA2/NAM7 HELICASE FAMILY"/>
    <property type="match status" value="1"/>
</dbReference>
<evidence type="ECO:0000259" key="4">
    <source>
        <dbReference type="Pfam" id="PF20073"/>
    </source>
</evidence>
<protein>
    <recommendedName>
        <fullName evidence="7">Helicase MAGATAMA 3</fullName>
    </recommendedName>
</protein>
<evidence type="ECO:0000313" key="5">
    <source>
        <dbReference type="Proteomes" id="UP001652660"/>
    </source>
</evidence>
<dbReference type="SUPFAM" id="SSF52540">
    <property type="entry name" value="P-loop containing nucleoside triphosphate hydrolases"/>
    <property type="match status" value="1"/>
</dbReference>
<dbReference type="AlphaFoldDB" id="A0A6P6TGI0"/>
<dbReference type="InterPro" id="IPR041677">
    <property type="entry name" value="DNA2/NAM7_AAA_11"/>
</dbReference>
<feature type="compositionally biased region" description="Basic residues" evidence="1">
    <location>
        <begin position="1141"/>
        <end position="1153"/>
    </location>
</feature>
<feature type="region of interest" description="Disordered" evidence="1">
    <location>
        <begin position="1119"/>
        <end position="1153"/>
    </location>
</feature>
<evidence type="ECO:0000256" key="1">
    <source>
        <dbReference type="SAM" id="MobiDB-lite"/>
    </source>
</evidence>
<feature type="region of interest" description="Disordered" evidence="1">
    <location>
        <begin position="469"/>
        <end position="509"/>
    </location>
</feature>
<dbReference type="Pfam" id="PF20073">
    <property type="entry name" value="DUF6469"/>
    <property type="match status" value="1"/>
</dbReference>
<evidence type="ECO:0008006" key="7">
    <source>
        <dbReference type="Google" id="ProtNLM"/>
    </source>
</evidence>
<feature type="domain" description="DUF6469" evidence="4">
    <location>
        <begin position="101"/>
        <end position="206"/>
    </location>
</feature>
<dbReference type="GO" id="GO:0005524">
    <property type="term" value="F:ATP binding"/>
    <property type="evidence" value="ECO:0007669"/>
    <property type="project" value="UniProtKB-KW"/>
</dbReference>
<feature type="region of interest" description="Disordered" evidence="1">
    <location>
        <begin position="406"/>
        <end position="431"/>
    </location>
</feature>
<dbReference type="InterPro" id="IPR045055">
    <property type="entry name" value="DNA2/NAM7-like"/>
</dbReference>
<sequence length="1153" mass="130386">MMMRKANTRKKEESKGLGLVDFVFSWSIPDVMNKNLYSDKVKQVPETFPSTDHYLKSFIYPLIEETHADLFSSMTALSRAPMREVFDVKISKAYKPPKELYYSISLKQMGMNEKKEGIYEPEFGDLIALTDVRPKCIDDLNRPKRPYLLAIIQGMKDGDSQKLPSLSSKPLEFEKHEDGKGKNRDKLFAVYLTNLTTNIRIWKALHPDPEVVNMKIIKAIMPVDPNVGRNCTLCSNGETKRDAGSHLIAAIRNFGLDESQGTAVLDCITTKECHHQNSVKLIWGPPGTGKTKTVASLLFLLLQMKCRTLTCAPTNVAVLGVTNRLMTLVRPSLECDTYGLGDILLFGNGERMKIDDYEELLDVFLDYRVSALSCCLAPLSGWKGSTESMIRLLEDPEKQYQLYLDKEREKDQSDDEEPPSDEEGELEGGLFENINVSDSQGKVDEIDSQGSKKNKPKFWKKVIVQTLKENKKKKSKDKAASKKNNKKKSKHNMEEKNIAGSKTNKREPDNTSVTLLSFDEFFIKKFKLIGNRLIFCIPSLYTHMPTSFIPMEVAKSMKRVSNMLQALGSLIHKVTSANEGLREVLYGIETAERRIRHFNELRRTRMGCLLNLKHLQEKISLPSFSEDYQIRSFCLQRAFLVFCTASSSAKLHVEGMAPLELLVIDEAAQLKECESTIPLQLPGIRHAILIGDEKQLPAMVQSQICEKANFGRSLFERLVMLGHQKHLLNVQYRMHPSISLFPNREFYGKLIMDGPNVKDVKYKKRFLEGSIFGSYSFIDINPGKEQFDDKHSRKNLVEVYVVAEIIANLHKRSLFSKQKLRVGCISPYKAQVSAIQGKLGQKYSTDTDSDFSVNVRSVDGFQGGEEDVIIISTVRCNGSGSVGFLSNHQRTNVALTRARHCLWILGNSATLVNSHSVWKKLVLDAKARGCFYNARDNKILVQAISSALIELGQFDKLLSTDSVLFKTARWKVCFSNDFSKSLARIRDPEICKEVLSLLVKLASGWRQPLSDTSRIEINGTSLLLETYDVKGLKLMWTVGIQKFISIDMQVIKVWDILANPEIPNLAKQLDKIYGNYTLNTVNRCKFKRMEGNLVVPATWPSESKSVTGDDPSEHLASKFAGISLRDEPRPSTRSYRSAQTHGKHHNKCKKSQK</sequence>
<dbReference type="GO" id="GO:0005694">
    <property type="term" value="C:chromosome"/>
    <property type="evidence" value="ECO:0007669"/>
    <property type="project" value="UniProtKB-ARBA"/>
</dbReference>
<proteinExistence type="predicted"/>